<comment type="caution">
    <text evidence="1">The sequence shown here is derived from an EMBL/GenBank/DDBJ whole genome shotgun (WGS) entry which is preliminary data.</text>
</comment>
<name>A0A9N9GQJ4_9GLOM</name>
<gene>
    <name evidence="1" type="ORF">FCALED_LOCUS9822</name>
</gene>
<dbReference type="AlphaFoldDB" id="A0A9N9GQJ4"/>
<keyword evidence="2" id="KW-1185">Reference proteome</keyword>
<sequence length="106" mass="12419">MFQFANGLIKFDLIQLQQRGHFPICITENLNLRVKGNVKIHMYYNILSPINKLLVRSQGQQEIFCDIPTGFLDLSNYILCTNNFTIAKMLMKMKMHHNLNLRGYNL</sequence>
<protein>
    <submittedName>
        <fullName evidence="1">15344_t:CDS:1</fullName>
    </submittedName>
</protein>
<dbReference type="Proteomes" id="UP000789570">
    <property type="component" value="Unassembled WGS sequence"/>
</dbReference>
<proteinExistence type="predicted"/>
<evidence type="ECO:0000313" key="1">
    <source>
        <dbReference type="EMBL" id="CAG8626284.1"/>
    </source>
</evidence>
<organism evidence="1 2">
    <name type="scientific">Funneliformis caledonium</name>
    <dbReference type="NCBI Taxonomy" id="1117310"/>
    <lineage>
        <taxon>Eukaryota</taxon>
        <taxon>Fungi</taxon>
        <taxon>Fungi incertae sedis</taxon>
        <taxon>Mucoromycota</taxon>
        <taxon>Glomeromycotina</taxon>
        <taxon>Glomeromycetes</taxon>
        <taxon>Glomerales</taxon>
        <taxon>Glomeraceae</taxon>
        <taxon>Funneliformis</taxon>
    </lineage>
</organism>
<evidence type="ECO:0000313" key="2">
    <source>
        <dbReference type="Proteomes" id="UP000789570"/>
    </source>
</evidence>
<dbReference type="EMBL" id="CAJVPQ010003375">
    <property type="protein sequence ID" value="CAG8626284.1"/>
    <property type="molecule type" value="Genomic_DNA"/>
</dbReference>
<accession>A0A9N9GQJ4</accession>
<reference evidence="1" key="1">
    <citation type="submission" date="2021-06" db="EMBL/GenBank/DDBJ databases">
        <authorList>
            <person name="Kallberg Y."/>
            <person name="Tangrot J."/>
            <person name="Rosling A."/>
        </authorList>
    </citation>
    <scope>NUCLEOTIDE SEQUENCE</scope>
    <source>
        <strain evidence="1">UK204</strain>
    </source>
</reference>